<sequence>MKQNLIKNGLTFKTLGNGGKNSVINKNIANELNDCTISSIAEYYKKKKMRLSQSNQNHSQKSEIGSKATFVTKEDEYMIIINICGISKKNIKLDLVGNYFIISCQKKKTILSGDNDNKFSYFKKSFKLPNDSEPESMQAKLYEKRLEVTIKRIIDDKISNNSKISLIENNDNVNESSIHDISKIDTKEIRNIPNKGIITDSLDYQKDNNINNNIENENIENKNIKVNHINNTKKNKPNLKRKSAFSETNILKLNFNPVKNLRKLTSDTNLFYKNNVNKILCINSTSFNNKETITSKLNKLKLSSFLPNSNTVKPKKSISEQSLIHNEDINRITSSSKNQDIHNSGWILVTKKKPYRRNSFSDKETITKNQSFQMKVKSNNNSTEDINNLNSKIHYRDPNNIYSYLYVSSENNLLSNISLKRSSMTFDKNSLRNINSSQPIINKNSSNNNLSRTSISSSRKNSNSNSNHNLTRTSISSSRKNSNSNSNHNLTRTSISSSRKNSNSNSNHNLTRTSISSSRKNSNSNSSYSISKMKSESSISSIRKNSNSNYNITESRLKSGSRSVSATNLRKPSNSIPNSKISSRKSSSNDLLISKPNVRRSLSNISEKSENKKPNHLNNNISNENEIKKSLHQMILDKLNSNNNNNNTIKKTTTRNLYGSNNNKVRPVLSKQNSTANTMSIKNKYNFCSSKKNLIPTVDRQQLILADKKLEKKESKSSIYSDKMNKLNEDKLFWDHSTNIYESMKSKILKDINESIKSFNTNKKSKKPSAIMTKPISSTSVQDKNQTQKLNKSSPSPLSSQYQNLRKQSLIPSTPKSKLSNDKPLLKIKTIPNNNNFTLKKSKIPYTPTSKATLNKIDDLITNSIYTKNRITTY</sequence>
<feature type="region of interest" description="Disordered" evidence="3">
    <location>
        <begin position="436"/>
        <end position="621"/>
    </location>
</feature>
<feature type="compositionally biased region" description="Low complexity" evidence="3">
    <location>
        <begin position="436"/>
        <end position="552"/>
    </location>
</feature>
<evidence type="ECO:0000259" key="4">
    <source>
        <dbReference type="PROSITE" id="PS01031"/>
    </source>
</evidence>
<protein>
    <recommendedName>
        <fullName evidence="4">SHSP domain-containing protein</fullName>
    </recommendedName>
</protein>
<dbReference type="Pfam" id="PF00011">
    <property type="entry name" value="HSP20"/>
    <property type="match status" value="1"/>
</dbReference>
<name>A0A1Y1XEW8_9FUNG</name>
<dbReference type="Proteomes" id="UP000193944">
    <property type="component" value="Unassembled WGS sequence"/>
</dbReference>
<evidence type="ECO:0000313" key="6">
    <source>
        <dbReference type="Proteomes" id="UP000193944"/>
    </source>
</evidence>
<evidence type="ECO:0000256" key="1">
    <source>
        <dbReference type="PROSITE-ProRule" id="PRU00285"/>
    </source>
</evidence>
<dbReference type="InterPro" id="IPR002068">
    <property type="entry name" value="A-crystallin/Hsp20_dom"/>
</dbReference>
<feature type="compositionally biased region" description="Polar residues" evidence="3">
    <location>
        <begin position="806"/>
        <end position="818"/>
    </location>
</feature>
<evidence type="ECO:0000313" key="5">
    <source>
        <dbReference type="EMBL" id="ORX84232.1"/>
    </source>
</evidence>
<keyword evidence="6" id="KW-1185">Reference proteome</keyword>
<accession>A0A1Y1XEW8</accession>
<feature type="compositionally biased region" description="Low complexity" evidence="3">
    <location>
        <begin position="639"/>
        <end position="656"/>
    </location>
</feature>
<gene>
    <name evidence="5" type="ORF">BCR32DRAFT_266447</name>
</gene>
<dbReference type="Gene3D" id="2.60.40.790">
    <property type="match status" value="1"/>
</dbReference>
<dbReference type="EMBL" id="MCFG01000056">
    <property type="protein sequence ID" value="ORX84232.1"/>
    <property type="molecule type" value="Genomic_DNA"/>
</dbReference>
<feature type="compositionally biased region" description="Polar residues" evidence="3">
    <location>
        <begin position="657"/>
        <end position="666"/>
    </location>
</feature>
<evidence type="ECO:0000256" key="2">
    <source>
        <dbReference type="RuleBase" id="RU003616"/>
    </source>
</evidence>
<proteinExistence type="inferred from homology"/>
<feature type="compositionally biased region" description="Low complexity" evidence="3">
    <location>
        <begin position="571"/>
        <end position="594"/>
    </location>
</feature>
<dbReference type="CDD" id="cd06464">
    <property type="entry name" value="ACD_sHsps-like"/>
    <property type="match status" value="1"/>
</dbReference>
<evidence type="ECO:0000256" key="3">
    <source>
        <dbReference type="SAM" id="MobiDB-lite"/>
    </source>
</evidence>
<dbReference type="SUPFAM" id="SSF49764">
    <property type="entry name" value="HSP20-like chaperones"/>
    <property type="match status" value="1"/>
</dbReference>
<feature type="region of interest" description="Disordered" evidence="3">
    <location>
        <begin position="760"/>
        <end position="824"/>
    </location>
</feature>
<dbReference type="STRING" id="1754192.A0A1Y1XEW8"/>
<dbReference type="AlphaFoldDB" id="A0A1Y1XEW8"/>
<reference evidence="5 6" key="2">
    <citation type="submission" date="2016-08" db="EMBL/GenBank/DDBJ databases">
        <title>Pervasive Adenine N6-methylation of Active Genes in Fungi.</title>
        <authorList>
            <consortium name="DOE Joint Genome Institute"/>
            <person name="Mondo S.J."/>
            <person name="Dannebaum R.O."/>
            <person name="Kuo R.C."/>
            <person name="Labutti K."/>
            <person name="Haridas S."/>
            <person name="Kuo A."/>
            <person name="Salamov A."/>
            <person name="Ahrendt S.R."/>
            <person name="Lipzen A."/>
            <person name="Sullivan W."/>
            <person name="Andreopoulos W.B."/>
            <person name="Clum A."/>
            <person name="Lindquist E."/>
            <person name="Daum C."/>
            <person name="Ramamoorthy G.K."/>
            <person name="Gryganskyi A."/>
            <person name="Culley D."/>
            <person name="Magnuson J.K."/>
            <person name="James T.Y."/>
            <person name="O'Malley M.A."/>
            <person name="Stajich J.E."/>
            <person name="Spatafora J.W."/>
            <person name="Visel A."/>
            <person name="Grigoriev I.V."/>
        </authorList>
    </citation>
    <scope>NUCLEOTIDE SEQUENCE [LARGE SCALE GENOMIC DNA]</scope>
    <source>
        <strain evidence="5 6">S4</strain>
    </source>
</reference>
<feature type="compositionally biased region" description="Polar residues" evidence="3">
    <location>
        <begin position="775"/>
        <end position="787"/>
    </location>
</feature>
<dbReference type="InterPro" id="IPR008978">
    <property type="entry name" value="HSP20-like_chaperone"/>
</dbReference>
<feature type="compositionally biased region" description="Polar residues" evidence="3">
    <location>
        <begin position="558"/>
        <end position="570"/>
    </location>
</feature>
<comment type="caution">
    <text evidence="5">The sequence shown here is derived from an EMBL/GenBank/DDBJ whole genome shotgun (WGS) entry which is preliminary data.</text>
</comment>
<feature type="domain" description="SHSP" evidence="4">
    <location>
        <begin position="59"/>
        <end position="167"/>
    </location>
</feature>
<feature type="compositionally biased region" description="Low complexity" evidence="3">
    <location>
        <begin position="788"/>
        <end position="805"/>
    </location>
</feature>
<dbReference type="PROSITE" id="PS01031">
    <property type="entry name" value="SHSP"/>
    <property type="match status" value="1"/>
</dbReference>
<comment type="similarity">
    <text evidence="1 2">Belongs to the small heat shock protein (HSP20) family.</text>
</comment>
<dbReference type="OrthoDB" id="10060792at2759"/>
<reference evidence="5 6" key="1">
    <citation type="submission" date="2016-08" db="EMBL/GenBank/DDBJ databases">
        <title>A Parts List for Fungal Cellulosomes Revealed by Comparative Genomics.</title>
        <authorList>
            <consortium name="DOE Joint Genome Institute"/>
            <person name="Haitjema C.H."/>
            <person name="Gilmore S.P."/>
            <person name="Henske J.K."/>
            <person name="Solomon K.V."/>
            <person name="De Groot R."/>
            <person name="Kuo A."/>
            <person name="Mondo S.J."/>
            <person name="Salamov A.A."/>
            <person name="Labutti K."/>
            <person name="Zhao Z."/>
            <person name="Chiniquy J."/>
            <person name="Barry K."/>
            <person name="Brewer H.M."/>
            <person name="Purvine S.O."/>
            <person name="Wright A.T."/>
            <person name="Boxma B."/>
            <person name="Van Alen T."/>
            <person name="Hackstein J.H."/>
            <person name="Baker S.E."/>
            <person name="Grigoriev I.V."/>
            <person name="O'Malley M.A."/>
        </authorList>
    </citation>
    <scope>NUCLEOTIDE SEQUENCE [LARGE SCALE GENOMIC DNA]</scope>
    <source>
        <strain evidence="5 6">S4</strain>
    </source>
</reference>
<feature type="region of interest" description="Disordered" evidence="3">
    <location>
        <begin position="639"/>
        <end position="666"/>
    </location>
</feature>
<organism evidence="5 6">
    <name type="scientific">Anaeromyces robustus</name>
    <dbReference type="NCBI Taxonomy" id="1754192"/>
    <lineage>
        <taxon>Eukaryota</taxon>
        <taxon>Fungi</taxon>
        <taxon>Fungi incertae sedis</taxon>
        <taxon>Chytridiomycota</taxon>
        <taxon>Chytridiomycota incertae sedis</taxon>
        <taxon>Neocallimastigomycetes</taxon>
        <taxon>Neocallimastigales</taxon>
        <taxon>Neocallimastigaceae</taxon>
        <taxon>Anaeromyces</taxon>
    </lineage>
</organism>